<proteinExistence type="inferred from homology"/>
<keyword evidence="6" id="KW-0106">Calcium</keyword>
<keyword evidence="2" id="KW-0732">Signal</keyword>
<sequence length="687" mass="74758">MSKWMRGLIGLLAAVATVLVGLMSWDGLTAEASIPDAPVRHEVRIVRDGYGVPHIIGKTDADVGYGVAMAHAQDDFANIEDVVAAVRGRAGAITGEEGAKIDFARGLLQPNEAAKVGYPRLSAASRLVLEGYARGLNEWVRTHPSAPRVRGLFPVNGEDILAGFMLRSPFFIGLDKPLGALVAGTPVPRDSGPADERGSNAFAVSAARSDDGVTRLIVNSHQPWEGGVAWWELVVHSDEGWDFAGALFPGSPFPLVGHNKTLGWANTVNRPDLVDVYKLEVDAAGENYRFDGAWRPLEARRIWLRVKMGPFVLPVPRTVYRSVHGPVIKNDQGFFAIRYAGIGEPGQIDQYYRLNKARDFAEWSDAMATQGVAGTNFVYADAQGHVAMIYNAKFPKRPKGFDWKGVLPGNTSKALWTGYEPYTAYPKVVDPASGWVGNANNTPFMSTAATDELDPKSFPEEMGIETYITNRTWRYYDLFAAVNGPISREALLRIKFDKGYDKRSWAGRWMAAVLAVEDPALAEAQALLRSWDWTQDGEGAADALAANVLGKGVRAGYGGVALPDAAPELRAAVDELMATFGTLTPSLGDYQRVRRGDVDLPVMGGPDALRAIYAPVAEDGRRVGNNGDGFMMVVEWPKDGAVRSESIHQFGAATIRTKSPHYNDQVALFVVEKWKPVLFDRDIVGAN</sequence>
<dbReference type="EMBL" id="JACIIV010000010">
    <property type="protein sequence ID" value="MBB6227493.1"/>
    <property type="molecule type" value="Genomic_DNA"/>
</dbReference>
<dbReference type="AlphaFoldDB" id="A0A841L947"/>
<evidence type="ECO:0000256" key="3">
    <source>
        <dbReference type="ARBA" id="ARBA00022801"/>
    </source>
</evidence>
<keyword evidence="3 7" id="KW-0378">Hydrolase</keyword>
<evidence type="ECO:0000313" key="8">
    <source>
        <dbReference type="Proteomes" id="UP000538147"/>
    </source>
</evidence>
<keyword evidence="8" id="KW-1185">Reference proteome</keyword>
<dbReference type="Gene3D" id="1.10.1400.10">
    <property type="match status" value="1"/>
</dbReference>
<dbReference type="SUPFAM" id="SSF56235">
    <property type="entry name" value="N-terminal nucleophile aminohydrolases (Ntn hydrolases)"/>
    <property type="match status" value="1"/>
</dbReference>
<name>A0A841L947_9SPHN</name>
<keyword evidence="6" id="KW-0479">Metal-binding</keyword>
<evidence type="ECO:0000256" key="5">
    <source>
        <dbReference type="PIRSR" id="PIRSR001227-1"/>
    </source>
</evidence>
<feature type="binding site" evidence="6">
    <location>
        <position position="451"/>
    </location>
    <ligand>
        <name>Ca(2+)</name>
        <dbReference type="ChEBI" id="CHEBI:29108"/>
    </ligand>
</feature>
<dbReference type="Gene3D" id="2.30.120.10">
    <property type="match status" value="1"/>
</dbReference>
<evidence type="ECO:0000256" key="4">
    <source>
        <dbReference type="ARBA" id="ARBA00023145"/>
    </source>
</evidence>
<dbReference type="InterPro" id="IPR014395">
    <property type="entry name" value="Pen/GL7ACA/AHL_acylase"/>
</dbReference>
<dbReference type="GO" id="GO:0046872">
    <property type="term" value="F:metal ion binding"/>
    <property type="evidence" value="ECO:0007669"/>
    <property type="project" value="UniProtKB-KW"/>
</dbReference>
<comment type="similarity">
    <text evidence="1">Belongs to the peptidase S45 family.</text>
</comment>
<reference evidence="7 8" key="1">
    <citation type="submission" date="2020-08" db="EMBL/GenBank/DDBJ databases">
        <title>Genomic Encyclopedia of Type Strains, Phase IV (KMG-IV): sequencing the most valuable type-strain genomes for metagenomic binning, comparative biology and taxonomic classification.</title>
        <authorList>
            <person name="Goeker M."/>
        </authorList>
    </citation>
    <scope>NUCLEOTIDE SEQUENCE [LARGE SCALE GENOMIC DNA]</scope>
    <source>
        <strain evidence="7 8">DSM 102189</strain>
    </source>
</reference>
<dbReference type="Gene3D" id="1.10.439.10">
    <property type="entry name" value="Penicillin Amidohydrolase, domain 1"/>
    <property type="match status" value="1"/>
</dbReference>
<feature type="binding site" evidence="6">
    <location>
        <position position="275"/>
    </location>
    <ligand>
        <name>Ca(2+)</name>
        <dbReference type="ChEBI" id="CHEBI:29108"/>
    </ligand>
</feature>
<dbReference type="EC" id="3.5.1.97" evidence="7"/>
<evidence type="ECO:0000256" key="1">
    <source>
        <dbReference type="ARBA" id="ARBA00006586"/>
    </source>
</evidence>
<dbReference type="PANTHER" id="PTHR34218">
    <property type="entry name" value="PEPTIDASE S45 PENICILLIN AMIDASE"/>
    <property type="match status" value="1"/>
</dbReference>
<dbReference type="InterPro" id="IPR043146">
    <property type="entry name" value="Penicillin_amidase_N_B-knob"/>
</dbReference>
<keyword evidence="4" id="KW-0865">Zymogen</keyword>
<dbReference type="GO" id="GO:0017000">
    <property type="term" value="P:antibiotic biosynthetic process"/>
    <property type="evidence" value="ECO:0007669"/>
    <property type="project" value="InterPro"/>
</dbReference>
<dbReference type="Gene3D" id="3.60.20.10">
    <property type="entry name" value="Glutamine Phosphoribosylpyrophosphate, subunit 1, domain 1"/>
    <property type="match status" value="1"/>
</dbReference>
<dbReference type="Proteomes" id="UP000538147">
    <property type="component" value="Unassembled WGS sequence"/>
</dbReference>
<dbReference type="RefSeq" id="WP_184198157.1">
    <property type="nucleotide sequence ID" value="NZ_BMOX01000003.1"/>
</dbReference>
<dbReference type="GO" id="GO:0016811">
    <property type="term" value="F:hydrolase activity, acting on carbon-nitrogen (but not peptide) bonds, in linear amides"/>
    <property type="evidence" value="ECO:0007669"/>
    <property type="project" value="InterPro"/>
</dbReference>
<gene>
    <name evidence="7" type="ORF">FHS79_001659</name>
</gene>
<dbReference type="PIRSF" id="PIRSF001227">
    <property type="entry name" value="Pen_acylase"/>
    <property type="match status" value="1"/>
</dbReference>
<dbReference type="InterPro" id="IPR002692">
    <property type="entry name" value="S45"/>
</dbReference>
<comment type="caution">
    <text evidence="7">The sequence shown here is derived from an EMBL/GenBank/DDBJ whole genome shotgun (WGS) entry which is preliminary data.</text>
</comment>
<protein>
    <submittedName>
        <fullName evidence="7">Acyl-homoserine-lactone acylase</fullName>
        <ecNumber evidence="7">3.5.1.97</ecNumber>
    </submittedName>
</protein>
<dbReference type="InterPro" id="IPR023343">
    <property type="entry name" value="Penicillin_amidase_dom1"/>
</dbReference>
<dbReference type="CDD" id="cd01936">
    <property type="entry name" value="Ntn_CA"/>
    <property type="match status" value="1"/>
</dbReference>
<feature type="binding site" evidence="6">
    <location>
        <position position="272"/>
    </location>
    <ligand>
        <name>Ca(2+)</name>
        <dbReference type="ChEBI" id="CHEBI:29108"/>
    </ligand>
</feature>
<evidence type="ECO:0000256" key="2">
    <source>
        <dbReference type="ARBA" id="ARBA00022729"/>
    </source>
</evidence>
<accession>A0A841L947</accession>
<comment type="cofactor">
    <cofactor evidence="6">
        <name>Ca(2+)</name>
        <dbReference type="ChEBI" id="CHEBI:29108"/>
    </cofactor>
    <text evidence="6">Binds 1 Ca(2+) ion per dimer.</text>
</comment>
<evidence type="ECO:0000256" key="6">
    <source>
        <dbReference type="PIRSR" id="PIRSR001227-2"/>
    </source>
</evidence>
<dbReference type="PANTHER" id="PTHR34218:SF3">
    <property type="entry name" value="ACYL-HOMOSERINE LACTONE ACYLASE PVDQ"/>
    <property type="match status" value="1"/>
</dbReference>
<feature type="binding site" evidence="6">
    <location>
        <position position="274"/>
    </location>
    <ligand>
        <name>Ca(2+)</name>
        <dbReference type="ChEBI" id="CHEBI:29108"/>
    </ligand>
</feature>
<evidence type="ECO:0000313" key="7">
    <source>
        <dbReference type="EMBL" id="MBB6227493.1"/>
    </source>
</evidence>
<feature type="active site" description="Nucleophile" evidence="5">
    <location>
        <position position="199"/>
    </location>
</feature>
<dbReference type="InterPro" id="IPR043147">
    <property type="entry name" value="Penicillin_amidase_A-knob"/>
</dbReference>
<dbReference type="Pfam" id="PF01804">
    <property type="entry name" value="Penicil_amidase"/>
    <property type="match status" value="1"/>
</dbReference>
<dbReference type="InterPro" id="IPR029055">
    <property type="entry name" value="Ntn_hydrolases_N"/>
</dbReference>
<organism evidence="7 8">
    <name type="scientific">Polymorphobacter multimanifer</name>
    <dbReference type="NCBI Taxonomy" id="1070431"/>
    <lineage>
        <taxon>Bacteria</taxon>
        <taxon>Pseudomonadati</taxon>
        <taxon>Pseudomonadota</taxon>
        <taxon>Alphaproteobacteria</taxon>
        <taxon>Sphingomonadales</taxon>
        <taxon>Sphingosinicellaceae</taxon>
        <taxon>Polymorphobacter</taxon>
    </lineage>
</organism>